<protein>
    <recommendedName>
        <fullName evidence="3">DUF7918 domain-containing protein</fullName>
    </recommendedName>
</protein>
<evidence type="ECO:0000313" key="4">
    <source>
        <dbReference type="EMBL" id="KDQ24274.1"/>
    </source>
</evidence>
<reference evidence="5" key="1">
    <citation type="journal article" date="2014" name="Proc. Natl. Acad. Sci. U.S.A.">
        <title>Extensive sampling of basidiomycete genomes demonstrates inadequacy of the white-rot/brown-rot paradigm for wood decay fungi.</title>
        <authorList>
            <person name="Riley R."/>
            <person name="Salamov A.A."/>
            <person name="Brown D.W."/>
            <person name="Nagy L.G."/>
            <person name="Floudas D."/>
            <person name="Held B.W."/>
            <person name="Levasseur A."/>
            <person name="Lombard V."/>
            <person name="Morin E."/>
            <person name="Otillar R."/>
            <person name="Lindquist E.A."/>
            <person name="Sun H."/>
            <person name="LaButti K.M."/>
            <person name="Schmutz J."/>
            <person name="Jabbour D."/>
            <person name="Luo H."/>
            <person name="Baker S.E."/>
            <person name="Pisabarro A.G."/>
            <person name="Walton J.D."/>
            <person name="Blanchette R.A."/>
            <person name="Henrissat B."/>
            <person name="Martin F."/>
            <person name="Cullen D."/>
            <person name="Hibbett D.S."/>
            <person name="Grigoriev I.V."/>
        </authorList>
    </citation>
    <scope>NUCLEOTIDE SEQUENCE [LARGE SCALE GENOMIC DNA]</scope>
    <source>
        <strain evidence="5">PC15</strain>
    </source>
</reference>
<dbReference type="OrthoDB" id="3364132at2759"/>
<organism evidence="4 5">
    <name type="scientific">Pleurotus ostreatus (strain PC15)</name>
    <name type="common">Oyster mushroom</name>
    <dbReference type="NCBI Taxonomy" id="1137138"/>
    <lineage>
        <taxon>Eukaryota</taxon>
        <taxon>Fungi</taxon>
        <taxon>Dikarya</taxon>
        <taxon>Basidiomycota</taxon>
        <taxon>Agaricomycotina</taxon>
        <taxon>Agaricomycetes</taxon>
        <taxon>Agaricomycetidae</taxon>
        <taxon>Agaricales</taxon>
        <taxon>Pleurotineae</taxon>
        <taxon>Pleurotaceae</taxon>
        <taxon>Pleurotus</taxon>
    </lineage>
</organism>
<dbReference type="Proteomes" id="UP000027073">
    <property type="component" value="Unassembled WGS sequence"/>
</dbReference>
<proteinExistence type="predicted"/>
<sequence>MLQLEKFSAWVTIDGKETPEHNVEISDDGTEATCWIASQVNKPFEVHWRAEPNNTATAGDVRVDGKNTSGQVVHPSMYMSQDASVKGVPISLTQIRPLMFSATELTDDDSYLNVGVSPELGSIVLEINNVDVTDAPPRHELRDTQFESKVHERSKKLGAHSARLGEPEYKVSKYVSIRRYGRVALFTFRYRPLDILQAQSIVPPPNSSKRKADHTPDEEETDAPVDKKPTIPEVIELDDDGNEDIESELKALQARMELLKAKQVKKERSEPSAKRVKREHKPVLIQGEIIDLT</sequence>
<accession>A0A067N8V9</accession>
<evidence type="ECO:0000259" key="3">
    <source>
        <dbReference type="Pfam" id="PF25534"/>
    </source>
</evidence>
<dbReference type="EMBL" id="KL198011">
    <property type="protein sequence ID" value="KDQ24274.1"/>
    <property type="molecule type" value="Genomic_DNA"/>
</dbReference>
<name>A0A067N8V9_PLEO1</name>
<feature type="coiled-coil region" evidence="1">
    <location>
        <begin position="242"/>
        <end position="269"/>
    </location>
</feature>
<keyword evidence="1" id="KW-0175">Coiled coil</keyword>
<dbReference type="PANTHER" id="PTHR36223:SF1">
    <property type="entry name" value="TRANSCRIPTION ELONGATION FACTOR EAF N-TERMINAL DOMAIN-CONTAINING PROTEIN"/>
    <property type="match status" value="1"/>
</dbReference>
<feature type="region of interest" description="Disordered" evidence="2">
    <location>
        <begin position="200"/>
        <end position="242"/>
    </location>
</feature>
<dbReference type="AlphaFoldDB" id="A0A067N8V9"/>
<dbReference type="InterPro" id="IPR057678">
    <property type="entry name" value="DUF7918"/>
</dbReference>
<dbReference type="VEuPathDB" id="FungiDB:PLEOSDRAFT_1113736"/>
<dbReference type="InParanoid" id="A0A067N8V9"/>
<dbReference type="Pfam" id="PF25534">
    <property type="entry name" value="DUF7918"/>
    <property type="match status" value="1"/>
</dbReference>
<dbReference type="STRING" id="1137138.A0A067N8V9"/>
<evidence type="ECO:0000256" key="1">
    <source>
        <dbReference type="SAM" id="Coils"/>
    </source>
</evidence>
<evidence type="ECO:0000313" key="5">
    <source>
        <dbReference type="Proteomes" id="UP000027073"/>
    </source>
</evidence>
<gene>
    <name evidence="4" type="ORF">PLEOSDRAFT_1113736</name>
</gene>
<evidence type="ECO:0000256" key="2">
    <source>
        <dbReference type="SAM" id="MobiDB-lite"/>
    </source>
</evidence>
<feature type="domain" description="DUF7918" evidence="3">
    <location>
        <begin position="11"/>
        <end position="203"/>
    </location>
</feature>
<dbReference type="HOGENOM" id="CLU_060356_3_1_1"/>
<dbReference type="PANTHER" id="PTHR36223">
    <property type="entry name" value="BETA-LACTAMASE-TYPE TRANSPEPTIDASE FOLD DOMAIN CONTAINING PROTEIN"/>
    <property type="match status" value="1"/>
</dbReference>